<feature type="domain" description="Cadherin-like" evidence="1">
    <location>
        <begin position="422"/>
        <end position="502"/>
    </location>
</feature>
<sequence>MSPLPHYKEILISILVLLLPITITSQEKLQKEIDSPNRKYAPNFFLQQIDPGTNTPLVNDVNLTEVKKQQFSDDSITILSIESPDSRQPITRETISETNSSSILNMSTDKQIDNFEILSISVCGDSPIGTPDYYKTASDRTLQIAAPGFLQNDIDLQGEAISATAILKFPENGIVTAFADGSFSYIPNSDFVGEDVFAYRMRDASSNYSDSIFVTIIVTEPANRTPIGQDDVFSVPANKTLEIVAPGFLQNDADQDGEIISATAILKFPEHGIVTAFADGSFNYIPDAGFVGEDMFAYRMRDASLNYSDSVFVTINVLEGNRPPEGIDDNFIITKNTTLSIPASGFLINDFDPDGDAISATAILKFPNNGIVTAFADGSFSYIPDSDFTGEDKFVYRMRDASLNYSDSVTVNILVVENGTLPVGVNDHFKISNDRTLTVEAPGFLINDIDLNGENIFATAILDLPDHGNLSALVDGKFVYDPDDDFVGIDKFAYRIRDASLNYSDSVFVTIEVTAATNRPPIGFDDYYTALTNTVLSVDSPGFLINDVDQDSEAISATAILDLPDHGNLSALVDGKFTYSPDPDFEGMDSFAYRMRDASLNYSDSVRVFINVVKGNRDPAGLDDHYTAIKNTVLTIEESGFLLNDFDADNDDIFATAILKLPKHGGLSALGNGKFVYSPDADYVGSDYFVYRMRDAALNYSDSVRVFIEVIQENQPPVAVFNDQTYECEGPGGTEITLDGSGSYDPEEGTLLFSWFKNGELIAGPSIEPTTVVLLQVGSHDFTLKVVDECGKEDSKVATISVDDSLPPEVIADFVLIGKNEYAISCSVNDICSENLTVSSIIKTPQITNPAVSYKVSSKYSIEIDMIKNTVDVKAPNPQSFWTMVVNDQGVSVNDGQVLELKYDKNKFQYKFDDSGNLISVKGDVISLVCTATDEENNTTSTEALLPMSPASELSSLQINSISRNATLNHPINYPNPFSSKTTIRYAVETEGNVSIKIFDQSGKQLDVLVDSNHNSGIYEVNWDSKNYQNGIYIYEIRQNNFVHHGKMILQKE</sequence>
<dbReference type="Pfam" id="PF18962">
    <property type="entry name" value="Por_Secre_tail"/>
    <property type="match status" value="1"/>
</dbReference>
<organism evidence="3 4">
    <name type="scientific">Marinigracilibium pacificum</name>
    <dbReference type="NCBI Taxonomy" id="2729599"/>
    <lineage>
        <taxon>Bacteria</taxon>
        <taxon>Pseudomonadati</taxon>
        <taxon>Bacteroidota</taxon>
        <taxon>Cytophagia</taxon>
        <taxon>Cytophagales</taxon>
        <taxon>Flammeovirgaceae</taxon>
        <taxon>Marinigracilibium</taxon>
    </lineage>
</organism>
<dbReference type="Proteomes" id="UP000559010">
    <property type="component" value="Unassembled WGS sequence"/>
</dbReference>
<accession>A0A848J315</accession>
<dbReference type="Pfam" id="PF17963">
    <property type="entry name" value="Big_9"/>
    <property type="match status" value="4"/>
</dbReference>
<keyword evidence="4" id="KW-1185">Reference proteome</keyword>
<dbReference type="Gene3D" id="2.60.40.10">
    <property type="entry name" value="Immunoglobulins"/>
    <property type="match status" value="1"/>
</dbReference>
<dbReference type="AlphaFoldDB" id="A0A848J315"/>
<dbReference type="InterPro" id="IPR041690">
    <property type="entry name" value="Cadherin_5"/>
</dbReference>
<name>A0A848J315_9BACT</name>
<feature type="domain" description="Secretion system C-terminal sorting" evidence="2">
    <location>
        <begin position="974"/>
        <end position="1049"/>
    </location>
</feature>
<comment type="caution">
    <text evidence="3">The sequence shown here is derived from an EMBL/GenBank/DDBJ whole genome shotgun (WGS) entry which is preliminary data.</text>
</comment>
<dbReference type="NCBIfam" id="NF012211">
    <property type="entry name" value="tand_rpt_95"/>
    <property type="match status" value="6"/>
</dbReference>
<proteinExistence type="predicted"/>
<dbReference type="RefSeq" id="WP_169684443.1">
    <property type="nucleotide sequence ID" value="NZ_JABBNU010000011.1"/>
</dbReference>
<dbReference type="InterPro" id="IPR013783">
    <property type="entry name" value="Ig-like_fold"/>
</dbReference>
<dbReference type="Gene3D" id="2.60.40.2810">
    <property type="match status" value="5"/>
</dbReference>
<gene>
    <name evidence="3" type="ORF">HH304_17185</name>
</gene>
<feature type="domain" description="Cadherin-like" evidence="1">
    <location>
        <begin position="616"/>
        <end position="697"/>
    </location>
</feature>
<evidence type="ECO:0000259" key="2">
    <source>
        <dbReference type="Pfam" id="PF18962"/>
    </source>
</evidence>
<evidence type="ECO:0000313" key="4">
    <source>
        <dbReference type="Proteomes" id="UP000559010"/>
    </source>
</evidence>
<protein>
    <submittedName>
        <fullName evidence="3">Tandem-95 repeat protein</fullName>
    </submittedName>
</protein>
<evidence type="ECO:0000313" key="3">
    <source>
        <dbReference type="EMBL" id="NMM50146.1"/>
    </source>
</evidence>
<dbReference type="EMBL" id="JABBNU010000011">
    <property type="protein sequence ID" value="NMM50146.1"/>
    <property type="molecule type" value="Genomic_DNA"/>
</dbReference>
<dbReference type="InterPro" id="IPR026444">
    <property type="entry name" value="Secre_tail"/>
</dbReference>
<dbReference type="Pfam" id="PF17892">
    <property type="entry name" value="Cadherin_5"/>
    <property type="match status" value="2"/>
</dbReference>
<dbReference type="NCBIfam" id="TIGR04183">
    <property type="entry name" value="Por_Secre_tail"/>
    <property type="match status" value="1"/>
</dbReference>
<evidence type="ECO:0000259" key="1">
    <source>
        <dbReference type="Pfam" id="PF17892"/>
    </source>
</evidence>
<reference evidence="3 4" key="1">
    <citation type="submission" date="2020-04" db="EMBL/GenBank/DDBJ databases">
        <title>Flammeovirgaceae bacterium KN852 isolated from deep sea.</title>
        <authorList>
            <person name="Zhang D.-C."/>
        </authorList>
    </citation>
    <scope>NUCLEOTIDE SEQUENCE [LARGE SCALE GENOMIC DNA]</scope>
    <source>
        <strain evidence="3 4">KN852</strain>
    </source>
</reference>
<dbReference type="Gene3D" id="2.60.40.3440">
    <property type="match status" value="1"/>
</dbReference>
<dbReference type="Gene3D" id="2.60.40.4070">
    <property type="match status" value="1"/>
</dbReference>